<dbReference type="InterPro" id="IPR047641">
    <property type="entry name" value="ABC_transpr_MalK/UgpC-like"/>
</dbReference>
<dbReference type="EMBL" id="FCOK02000021">
    <property type="protein sequence ID" value="SAL36757.1"/>
    <property type="molecule type" value="Genomic_DNA"/>
</dbReference>
<dbReference type="GO" id="GO:0022857">
    <property type="term" value="F:transmembrane transporter activity"/>
    <property type="evidence" value="ECO:0007669"/>
    <property type="project" value="InterPro"/>
</dbReference>
<accession>A0A158GY29</accession>
<reference evidence="2 3" key="1">
    <citation type="submission" date="2016-01" db="EMBL/GenBank/DDBJ databases">
        <authorList>
            <person name="Oliw E.H."/>
        </authorList>
    </citation>
    <scope>NUCLEOTIDE SEQUENCE [LARGE SCALE GENOMIC DNA]</scope>
    <source>
        <strain evidence="2">LMG 27134</strain>
    </source>
</reference>
<evidence type="ECO:0000313" key="2">
    <source>
        <dbReference type="EMBL" id="SAL36757.1"/>
    </source>
</evidence>
<sequence>MRSILDCDCILLLDEPFAALDKSLRLDMQIEIRRLQRELHITTIMVTHDQEEAMSMADRVAVLNRGRLEQFAPATDIYDRPATPFVAGFVGTANLIAAQLSQQGDVMHAKVGEGVLVLERPDCDAMSGACSEPALLAVRPEQWDWVPEADARPSSAFATIQLVLPLGATLMVEAVLDGGIAVKLTMPRSGPVALSPGMRVALRIKPHASVRVFGSALPEAALTAH</sequence>
<protein>
    <submittedName>
        <fullName evidence="2">Sulfate ABC transporter ATPase</fullName>
    </submittedName>
</protein>
<feature type="domain" description="Transport-associated OB type 2" evidence="1">
    <location>
        <begin position="136"/>
        <end position="209"/>
    </location>
</feature>
<proteinExistence type="predicted"/>
<dbReference type="PANTHER" id="PTHR43875">
    <property type="entry name" value="MALTODEXTRIN IMPORT ATP-BINDING PROTEIN MSMX"/>
    <property type="match status" value="1"/>
</dbReference>
<dbReference type="GO" id="GO:0055052">
    <property type="term" value="C:ATP-binding cassette (ABC) transporter complex, substrate-binding subunit-containing"/>
    <property type="evidence" value="ECO:0007669"/>
    <property type="project" value="TreeGrafter"/>
</dbReference>
<dbReference type="AlphaFoldDB" id="A0A158GY29"/>
<dbReference type="InterPro" id="IPR013611">
    <property type="entry name" value="Transp-assoc_OB_typ2"/>
</dbReference>
<dbReference type="Gene3D" id="2.40.50.100">
    <property type="match status" value="1"/>
</dbReference>
<dbReference type="InterPro" id="IPR008995">
    <property type="entry name" value="Mo/tungstate-bd_C_term_dom"/>
</dbReference>
<dbReference type="PANTHER" id="PTHR43875:SF1">
    <property type="entry name" value="OSMOPROTECTIVE COMPOUNDS UPTAKE ATP-BINDING PROTEIN GGTA"/>
    <property type="match status" value="1"/>
</dbReference>
<evidence type="ECO:0000313" key="3">
    <source>
        <dbReference type="Proteomes" id="UP000054683"/>
    </source>
</evidence>
<dbReference type="SUPFAM" id="SSF50331">
    <property type="entry name" value="MOP-like"/>
    <property type="match status" value="1"/>
</dbReference>
<evidence type="ECO:0000259" key="1">
    <source>
        <dbReference type="Pfam" id="PF08402"/>
    </source>
</evidence>
<dbReference type="SUPFAM" id="SSF52540">
    <property type="entry name" value="P-loop containing nucleoside triphosphate hydrolases"/>
    <property type="match status" value="1"/>
</dbReference>
<dbReference type="Proteomes" id="UP000054683">
    <property type="component" value="Unassembled WGS sequence"/>
</dbReference>
<organism evidence="2 3">
    <name type="scientific">Caballeronia udeis</name>
    <dbReference type="NCBI Taxonomy" id="1232866"/>
    <lineage>
        <taxon>Bacteria</taxon>
        <taxon>Pseudomonadati</taxon>
        <taxon>Pseudomonadota</taxon>
        <taxon>Betaproteobacteria</taxon>
        <taxon>Burkholderiales</taxon>
        <taxon>Burkholderiaceae</taxon>
        <taxon>Caballeronia</taxon>
    </lineage>
</organism>
<name>A0A158GY29_9BURK</name>
<gene>
    <name evidence="2" type="ORF">AWB69_03546</name>
</gene>
<dbReference type="GO" id="GO:0005524">
    <property type="term" value="F:ATP binding"/>
    <property type="evidence" value="ECO:0007669"/>
    <property type="project" value="InterPro"/>
</dbReference>
<dbReference type="InterPro" id="IPR027417">
    <property type="entry name" value="P-loop_NTPase"/>
</dbReference>
<dbReference type="GO" id="GO:0016887">
    <property type="term" value="F:ATP hydrolysis activity"/>
    <property type="evidence" value="ECO:0007669"/>
    <property type="project" value="InterPro"/>
</dbReference>
<dbReference type="Gene3D" id="3.40.50.300">
    <property type="entry name" value="P-loop containing nucleotide triphosphate hydrolases"/>
    <property type="match status" value="1"/>
</dbReference>
<dbReference type="Pfam" id="PF08402">
    <property type="entry name" value="TOBE_2"/>
    <property type="match status" value="1"/>
</dbReference>